<keyword evidence="8 11" id="KW-0326">Glycosidase</keyword>
<evidence type="ECO:0000256" key="3">
    <source>
        <dbReference type="ARBA" id="ARBA00012590"/>
    </source>
</evidence>
<dbReference type="GO" id="GO:0031176">
    <property type="term" value="F:endo-1,4-beta-xylanase activity"/>
    <property type="evidence" value="ECO:0007669"/>
    <property type="project" value="UniProtKB-EC"/>
</dbReference>
<evidence type="ECO:0000256" key="6">
    <source>
        <dbReference type="ARBA" id="ARBA00022801"/>
    </source>
</evidence>
<dbReference type="OrthoDB" id="9809277at2"/>
<keyword evidence="9" id="KW-0624">Polysaccharide degradation</keyword>
<dbReference type="PANTHER" id="PTHR31490:SF88">
    <property type="entry name" value="BETA-XYLANASE"/>
    <property type="match status" value="1"/>
</dbReference>
<dbReference type="AlphaFoldDB" id="A0A518BU65"/>
<evidence type="ECO:0000256" key="5">
    <source>
        <dbReference type="ARBA" id="ARBA00022729"/>
    </source>
</evidence>
<evidence type="ECO:0000259" key="10">
    <source>
        <dbReference type="PROSITE" id="PS51760"/>
    </source>
</evidence>
<keyword evidence="12" id="KW-1185">Reference proteome</keyword>
<evidence type="ECO:0000256" key="8">
    <source>
        <dbReference type="ARBA" id="ARBA00023295"/>
    </source>
</evidence>
<comment type="catalytic activity">
    <reaction evidence="1">
        <text>Endohydrolysis of (1-&gt;4)-beta-D-xylosidic linkages in xylans.</text>
        <dbReference type="EC" id="3.2.1.8"/>
    </reaction>
</comment>
<sequence length="616" mass="69465">MAITASRGVVTTWLLVVMAVCLSAVQGVEAQPNPLPDDLIQQLGPDARLIIHGNRPDAFNGPGDTDHARMETVRVDGQPLHTAARIHVLRKTDPVWDASLTSPWTTAPIRKGDTLFGYIDIRAESEKESGGGQFTGWLQGNRSGWSGLRQVDGAPGGQWSRRYFTTVATRDYDKGEVNFVLHLGIIPQTVDVANILVWNLGPDADIASLPSSRLTYEGQEPDALWRVEAMQRIDRYRKSDLEVRVVDARGRGVAGAEVEVALERHAFGFGTFIGNGPVLQDSPDGERFRNTLHRYFNRITCPAYNAQTWGWPNPATANNYIRQIEWSRRDGYTTKAHPVLWSRFDWSPDAWVALRGDPPALRRAIEDYIRKTMTLLSELGVEEVDFFNEPDQFDEYNQVIRAQNLTADWFKLAHETAPNIRLGINEKRILSAGGRDTDKHDNYFATIQHLLDEGVPLRAIGFQGHMGEDFTPPTRLWTILDRFAAFGIPLHVTEFDVNTEDEQTQADYTRDFLLAMMAHPAVDSVTLWGFWGGDMWIPQAALWQKNWQPRPNGEAYIDLMTKTLNTHERLRTDTSGRVAARAFKGDYVVRVRVDEKRGEVRVRLGDEPGVVQVTVR</sequence>
<proteinExistence type="inferred from homology"/>
<evidence type="ECO:0000256" key="4">
    <source>
        <dbReference type="ARBA" id="ARBA00022651"/>
    </source>
</evidence>
<evidence type="ECO:0000256" key="9">
    <source>
        <dbReference type="ARBA" id="ARBA00023326"/>
    </source>
</evidence>
<dbReference type="Proteomes" id="UP000320386">
    <property type="component" value="Chromosome"/>
</dbReference>
<dbReference type="SUPFAM" id="SSF51445">
    <property type="entry name" value="(Trans)glycosidases"/>
    <property type="match status" value="1"/>
</dbReference>
<evidence type="ECO:0000256" key="1">
    <source>
        <dbReference type="ARBA" id="ARBA00000681"/>
    </source>
</evidence>
<comment type="similarity">
    <text evidence="2">Belongs to the glycosyl hydrolase 10 (cellulase F) family.</text>
</comment>
<dbReference type="InterPro" id="IPR001000">
    <property type="entry name" value="GH10_dom"/>
</dbReference>
<organism evidence="11 12">
    <name type="scientific">Mucisphaera calidilacus</name>
    <dbReference type="NCBI Taxonomy" id="2527982"/>
    <lineage>
        <taxon>Bacteria</taxon>
        <taxon>Pseudomonadati</taxon>
        <taxon>Planctomycetota</taxon>
        <taxon>Phycisphaerae</taxon>
        <taxon>Phycisphaerales</taxon>
        <taxon>Phycisphaeraceae</taxon>
        <taxon>Mucisphaera</taxon>
    </lineage>
</organism>
<dbReference type="InterPro" id="IPR017853">
    <property type="entry name" value="GH"/>
</dbReference>
<evidence type="ECO:0000313" key="12">
    <source>
        <dbReference type="Proteomes" id="UP000320386"/>
    </source>
</evidence>
<keyword evidence="7" id="KW-0119">Carbohydrate metabolism</keyword>
<dbReference type="InterPro" id="IPR044846">
    <property type="entry name" value="GH10"/>
</dbReference>
<dbReference type="Gene3D" id="3.20.20.80">
    <property type="entry name" value="Glycosidases"/>
    <property type="match status" value="1"/>
</dbReference>
<feature type="domain" description="GH10" evidence="10">
    <location>
        <begin position="273"/>
        <end position="559"/>
    </location>
</feature>
<dbReference type="Pfam" id="PF00331">
    <property type="entry name" value="Glyco_hydro_10"/>
    <property type="match status" value="1"/>
</dbReference>
<reference evidence="11 12" key="1">
    <citation type="submission" date="2019-02" db="EMBL/GenBank/DDBJ databases">
        <title>Deep-cultivation of Planctomycetes and their phenomic and genomic characterization uncovers novel biology.</title>
        <authorList>
            <person name="Wiegand S."/>
            <person name="Jogler M."/>
            <person name="Boedeker C."/>
            <person name="Pinto D."/>
            <person name="Vollmers J."/>
            <person name="Rivas-Marin E."/>
            <person name="Kohn T."/>
            <person name="Peeters S.H."/>
            <person name="Heuer A."/>
            <person name="Rast P."/>
            <person name="Oberbeckmann S."/>
            <person name="Bunk B."/>
            <person name="Jeske O."/>
            <person name="Meyerdierks A."/>
            <person name="Storesund J.E."/>
            <person name="Kallscheuer N."/>
            <person name="Luecker S."/>
            <person name="Lage O.M."/>
            <person name="Pohl T."/>
            <person name="Merkel B.J."/>
            <person name="Hornburger P."/>
            <person name="Mueller R.-W."/>
            <person name="Bruemmer F."/>
            <person name="Labrenz M."/>
            <person name="Spormann A.M."/>
            <person name="Op den Camp H."/>
            <person name="Overmann J."/>
            <person name="Amann R."/>
            <person name="Jetten M.S.M."/>
            <person name="Mascher T."/>
            <person name="Medema M.H."/>
            <person name="Devos D.P."/>
            <person name="Kaster A.-K."/>
            <person name="Ovreas L."/>
            <person name="Rohde M."/>
            <person name="Galperin M.Y."/>
            <person name="Jogler C."/>
        </authorList>
    </citation>
    <scope>NUCLEOTIDE SEQUENCE [LARGE SCALE GENOMIC DNA]</scope>
    <source>
        <strain evidence="11 12">Pan265</strain>
    </source>
</reference>
<evidence type="ECO:0000256" key="7">
    <source>
        <dbReference type="ARBA" id="ARBA00023277"/>
    </source>
</evidence>
<evidence type="ECO:0000256" key="2">
    <source>
        <dbReference type="ARBA" id="ARBA00007495"/>
    </source>
</evidence>
<dbReference type="PROSITE" id="PS51760">
    <property type="entry name" value="GH10_2"/>
    <property type="match status" value="1"/>
</dbReference>
<keyword evidence="5" id="KW-0732">Signal</keyword>
<dbReference type="RefSeq" id="WP_145444695.1">
    <property type="nucleotide sequence ID" value="NZ_CP036280.1"/>
</dbReference>
<keyword evidence="4 11" id="KW-0858">Xylan degradation</keyword>
<name>A0A518BU65_9BACT</name>
<keyword evidence="6 11" id="KW-0378">Hydrolase</keyword>
<gene>
    <name evidence="11" type="primary">xynB_1</name>
    <name evidence="11" type="ORF">Pan265_03560</name>
</gene>
<protein>
    <recommendedName>
        <fullName evidence="3">endo-1,4-beta-xylanase</fullName>
        <ecNumber evidence="3">3.2.1.8</ecNumber>
    </recommendedName>
</protein>
<dbReference type="KEGG" id="mcad:Pan265_03560"/>
<dbReference type="SMART" id="SM00633">
    <property type="entry name" value="Glyco_10"/>
    <property type="match status" value="1"/>
</dbReference>
<dbReference type="EMBL" id="CP036280">
    <property type="protein sequence ID" value="QDU70528.1"/>
    <property type="molecule type" value="Genomic_DNA"/>
</dbReference>
<dbReference type="GO" id="GO:0045493">
    <property type="term" value="P:xylan catabolic process"/>
    <property type="evidence" value="ECO:0007669"/>
    <property type="project" value="UniProtKB-KW"/>
</dbReference>
<dbReference type="EC" id="3.2.1.8" evidence="3"/>
<dbReference type="PANTHER" id="PTHR31490">
    <property type="entry name" value="GLYCOSYL HYDROLASE"/>
    <property type="match status" value="1"/>
</dbReference>
<accession>A0A518BU65</accession>
<evidence type="ECO:0000313" key="11">
    <source>
        <dbReference type="EMBL" id="QDU70528.1"/>
    </source>
</evidence>